<evidence type="ECO:0000256" key="6">
    <source>
        <dbReference type="RuleBase" id="RU003901"/>
    </source>
</evidence>
<dbReference type="InterPro" id="IPR041677">
    <property type="entry name" value="DNA2/NAM7_AAA_11"/>
</dbReference>
<evidence type="ECO:0000256" key="1">
    <source>
        <dbReference type="ARBA" id="ARBA00007913"/>
    </source>
</evidence>
<dbReference type="InterPro" id="IPR001900">
    <property type="entry name" value="RNase_II/R"/>
</dbReference>
<dbReference type="Pfam" id="PF00773">
    <property type="entry name" value="RNB"/>
    <property type="match status" value="1"/>
</dbReference>
<dbReference type="GO" id="GO:0004540">
    <property type="term" value="F:RNA nuclease activity"/>
    <property type="evidence" value="ECO:0007669"/>
    <property type="project" value="InterPro"/>
</dbReference>
<evidence type="ECO:0000313" key="11">
    <source>
        <dbReference type="Proteomes" id="UP001163046"/>
    </source>
</evidence>
<keyword evidence="5" id="KW-0067">ATP-binding</keyword>
<dbReference type="SUPFAM" id="SSF50249">
    <property type="entry name" value="Nucleic acid-binding proteins"/>
    <property type="match status" value="1"/>
</dbReference>
<dbReference type="InterPro" id="IPR027417">
    <property type="entry name" value="P-loop_NTPase"/>
</dbReference>
<dbReference type="Pfam" id="PF13086">
    <property type="entry name" value="AAA_11"/>
    <property type="match status" value="1"/>
</dbReference>
<dbReference type="Gene3D" id="3.40.50.300">
    <property type="entry name" value="P-loop containing nucleotide triphosphate hydrolases"/>
    <property type="match status" value="2"/>
</dbReference>
<dbReference type="OrthoDB" id="2285229at2759"/>
<evidence type="ECO:0000313" key="10">
    <source>
        <dbReference type="EMBL" id="KAJ7378386.1"/>
    </source>
</evidence>
<evidence type="ECO:0000259" key="7">
    <source>
        <dbReference type="Pfam" id="PF00773"/>
    </source>
</evidence>
<feature type="domain" description="DNA2/NAM7 helicase helicase" evidence="8">
    <location>
        <begin position="661"/>
        <end position="885"/>
    </location>
</feature>
<keyword evidence="3" id="KW-0378">Hydrolase</keyword>
<dbReference type="PROSITE" id="PS01175">
    <property type="entry name" value="RIBONUCLEASE_II"/>
    <property type="match status" value="1"/>
</dbReference>
<evidence type="ECO:0000259" key="9">
    <source>
        <dbReference type="Pfam" id="PF13087"/>
    </source>
</evidence>
<dbReference type="PANTHER" id="PTHR43788:SF16">
    <property type="entry name" value="HELICASE WITH ZINC FINGER 2"/>
    <property type="match status" value="1"/>
</dbReference>
<sequence length="1075" mass="121916">MPEIAPLRTQLPPKDHKLSDWVRQYGQLIKHSQFLRGFYSEEILSEMTKDARSSEAAEFKVQESVWSELCNAAESGDQAKLHELICNESNHPQLAVANSQFRRIQPKSQYVCKRDQPGENAAHFSLGMSCYTHFTSPIRRYIDIQVHRLVLDLISQGRNANRPSKDQVAKVCRRSTFAQDNSRKFDKACSKVQLAAKLKEKSHETTAVIAMIEKQALSLEIPNQKYNHLSARQRRVQLSDLNLFTFDIGQNGSEIVLTWKLRLYIAPKENIIEEATKEREKVVALLSEGLVGKGEVLNLPAESWQQILKALREGNYKALAMLIRRTERYRQLPPRLPGSNRYSKPYNNSKPEANMEHFYEKKMSLRTFDIVNVQLTAHMTNGVFHPEIQLFKINPSVHICVEHRKYPRDCFATTSRYQASRKKYSSVDKYINAWKPVLAMEAATGAVKESDEFTIHHLMVQWIKEIGESLEGSFNLQKEYCESRQIEFCAGDFVCVHVREDRFMKNTQSGTAATVRSTSQVETNSLNEEELNVTQLAAPSCLANNSRHESRSASPSFWVGHCVIKHVRTKLSNMDTLIVTMDLHQSASVFPEELLNGGGHQSTLSVIHRSLPHRRMFAALCDLRCASQLAHSICMGHEPDQEDFGVLPDSNLSIKCGFKPLNLYQEEAVKEALVKPFTLVLGPPGTVQAELKAPSQVIYCGPSNKSVDVVAKYMLQIPGLKIIRVYGDLREQAEFPIPNKRKHLKISTDDEAQISNKELKAVSLHHIIRSDKCRFASQLQDYESAFKADREEGVRSSDKEVEGYRKLIGEAEDWVLQSSGAQIILCTCATAGSPRIMKSCNNIQQCIVDECGMCLEPESLVPITCSGAQQVVLIGDHKQLQPVIQDHVAKTLGLGVSMFERLSKRAKMLELQYRMQKDICKFPSNYFYEGKLKTDTSVPTRDPRLQSFWPTNVPMAFCHVEGEEESSAIKTAQSNEQSKANEKEVRKVEHVARCLVHKNGVRASDVVILSPYREQRSRISAALQGVFKCKEIPVTTIAKSQGNKNLLIHHPMWQNLIEFYEKNNCLVDESNWPRN</sequence>
<dbReference type="InterPro" id="IPR041679">
    <property type="entry name" value="DNA2/NAM7-like_C"/>
</dbReference>
<evidence type="ECO:0000256" key="5">
    <source>
        <dbReference type="ARBA" id="ARBA00022840"/>
    </source>
</evidence>
<dbReference type="InterPro" id="IPR012340">
    <property type="entry name" value="NA-bd_OB-fold"/>
</dbReference>
<evidence type="ECO:0000256" key="2">
    <source>
        <dbReference type="ARBA" id="ARBA00022741"/>
    </source>
</evidence>
<dbReference type="Pfam" id="PF13087">
    <property type="entry name" value="AAA_12"/>
    <property type="match status" value="1"/>
</dbReference>
<evidence type="ECO:0000256" key="4">
    <source>
        <dbReference type="ARBA" id="ARBA00022806"/>
    </source>
</evidence>
<feature type="domain" description="RNB" evidence="7">
    <location>
        <begin position="71"/>
        <end position="154"/>
    </location>
</feature>
<keyword evidence="4 10" id="KW-0347">Helicase</keyword>
<evidence type="ECO:0000259" key="8">
    <source>
        <dbReference type="Pfam" id="PF13086"/>
    </source>
</evidence>
<reference evidence="10" key="1">
    <citation type="submission" date="2023-01" db="EMBL/GenBank/DDBJ databases">
        <title>Genome assembly of the deep-sea coral Lophelia pertusa.</title>
        <authorList>
            <person name="Herrera S."/>
            <person name="Cordes E."/>
        </authorList>
    </citation>
    <scope>NUCLEOTIDE SEQUENCE</scope>
    <source>
        <strain evidence="10">USNM1676648</strain>
        <tissue evidence="10">Polyp</tissue>
    </source>
</reference>
<dbReference type="Proteomes" id="UP001163046">
    <property type="component" value="Unassembled WGS sequence"/>
</dbReference>
<dbReference type="InterPro" id="IPR047187">
    <property type="entry name" value="SF1_C_Upf1"/>
</dbReference>
<name>A0A9X0CWQ9_9CNID</name>
<organism evidence="10 11">
    <name type="scientific">Desmophyllum pertusum</name>
    <dbReference type="NCBI Taxonomy" id="174260"/>
    <lineage>
        <taxon>Eukaryota</taxon>
        <taxon>Metazoa</taxon>
        <taxon>Cnidaria</taxon>
        <taxon>Anthozoa</taxon>
        <taxon>Hexacorallia</taxon>
        <taxon>Scleractinia</taxon>
        <taxon>Caryophylliina</taxon>
        <taxon>Caryophylliidae</taxon>
        <taxon>Desmophyllum</taxon>
    </lineage>
</organism>
<feature type="domain" description="DNA2/NAM7 helicase-like C-terminal" evidence="9">
    <location>
        <begin position="895"/>
        <end position="1045"/>
    </location>
</feature>
<dbReference type="InterPro" id="IPR022966">
    <property type="entry name" value="RNase_II/R_CS"/>
</dbReference>
<dbReference type="GO" id="GO:0016787">
    <property type="term" value="F:hydrolase activity"/>
    <property type="evidence" value="ECO:0007669"/>
    <property type="project" value="UniProtKB-KW"/>
</dbReference>
<dbReference type="PANTHER" id="PTHR43788">
    <property type="entry name" value="DNA2/NAM7 HELICASE FAMILY MEMBER"/>
    <property type="match status" value="1"/>
</dbReference>
<dbReference type="SUPFAM" id="SSF52540">
    <property type="entry name" value="P-loop containing nucleoside triphosphate hydrolases"/>
    <property type="match status" value="1"/>
</dbReference>
<dbReference type="AlphaFoldDB" id="A0A9X0CWQ9"/>
<dbReference type="GO" id="GO:0005524">
    <property type="term" value="F:ATP binding"/>
    <property type="evidence" value="ECO:0007669"/>
    <property type="project" value="UniProtKB-KW"/>
</dbReference>
<keyword evidence="11" id="KW-1185">Reference proteome</keyword>
<dbReference type="InterPro" id="IPR050534">
    <property type="entry name" value="Coronavir_polyprotein_1ab"/>
</dbReference>
<proteinExistence type="inferred from homology"/>
<keyword evidence="2" id="KW-0547">Nucleotide-binding</keyword>
<dbReference type="GO" id="GO:0003723">
    <property type="term" value="F:RNA binding"/>
    <property type="evidence" value="ECO:0007669"/>
    <property type="project" value="InterPro"/>
</dbReference>
<comment type="similarity">
    <text evidence="1">Belongs to the DNA2/NAM7 helicase family.</text>
</comment>
<dbReference type="GO" id="GO:0043139">
    <property type="term" value="F:5'-3' DNA helicase activity"/>
    <property type="evidence" value="ECO:0007669"/>
    <property type="project" value="TreeGrafter"/>
</dbReference>
<protein>
    <submittedName>
        <fullName evidence="10">Helicase</fullName>
    </submittedName>
</protein>
<dbReference type="CDD" id="cd18808">
    <property type="entry name" value="SF1_C_Upf1"/>
    <property type="match status" value="1"/>
</dbReference>
<dbReference type="EMBL" id="MU826367">
    <property type="protein sequence ID" value="KAJ7378386.1"/>
    <property type="molecule type" value="Genomic_DNA"/>
</dbReference>
<accession>A0A9X0CWQ9</accession>
<evidence type="ECO:0000256" key="3">
    <source>
        <dbReference type="ARBA" id="ARBA00022801"/>
    </source>
</evidence>
<gene>
    <name evidence="10" type="primary">HELZ2_14</name>
    <name evidence="10" type="ORF">OS493_023641</name>
</gene>
<comment type="caution">
    <text evidence="10">The sequence shown here is derived from an EMBL/GenBank/DDBJ whole genome shotgun (WGS) entry which is preliminary data.</text>
</comment>
<comment type="similarity">
    <text evidence="6">Belongs to the RNR ribonuclease family.</text>
</comment>